<keyword evidence="2 7" id="KW-0812">Transmembrane</keyword>
<feature type="transmembrane region" description="Helical" evidence="7">
    <location>
        <begin position="107"/>
        <end position="124"/>
    </location>
</feature>
<dbReference type="GeneID" id="87837726"/>
<dbReference type="PANTHER" id="PTHR33048:SF124">
    <property type="entry name" value="INTEGRAL MEMBRANE PROTEIN"/>
    <property type="match status" value="1"/>
</dbReference>
<comment type="caution">
    <text evidence="9">The sequence shown here is derived from an EMBL/GenBank/DDBJ whole genome shotgun (WGS) entry which is preliminary data.</text>
</comment>
<evidence type="ECO:0000256" key="2">
    <source>
        <dbReference type="ARBA" id="ARBA00022692"/>
    </source>
</evidence>
<name>A0AAE0LPU4_9PEZI</name>
<evidence type="ECO:0000313" key="10">
    <source>
        <dbReference type="Proteomes" id="UP001278766"/>
    </source>
</evidence>
<dbReference type="InterPro" id="IPR052337">
    <property type="entry name" value="SAT4-like"/>
</dbReference>
<keyword evidence="3 7" id="KW-1133">Transmembrane helix</keyword>
<comment type="subcellular location">
    <subcellularLocation>
        <location evidence="1">Membrane</location>
        <topology evidence="1">Multi-pass membrane protein</topology>
    </subcellularLocation>
</comment>
<dbReference type="GO" id="GO:0016020">
    <property type="term" value="C:membrane"/>
    <property type="evidence" value="ECO:0007669"/>
    <property type="project" value="UniProtKB-SubCell"/>
</dbReference>
<reference evidence="9" key="2">
    <citation type="submission" date="2023-06" db="EMBL/GenBank/DDBJ databases">
        <authorList>
            <consortium name="Lawrence Berkeley National Laboratory"/>
            <person name="Haridas S."/>
            <person name="Hensen N."/>
            <person name="Bonometti L."/>
            <person name="Westerberg I."/>
            <person name="Brannstrom I.O."/>
            <person name="Guillou S."/>
            <person name="Cros-Aarteil S."/>
            <person name="Calhoun S."/>
            <person name="Kuo A."/>
            <person name="Mondo S."/>
            <person name="Pangilinan J."/>
            <person name="Riley R."/>
            <person name="Labutti K."/>
            <person name="Andreopoulos B."/>
            <person name="Lipzen A."/>
            <person name="Chen C."/>
            <person name="Yanf M."/>
            <person name="Daum C."/>
            <person name="Ng V."/>
            <person name="Clum A."/>
            <person name="Steindorff A."/>
            <person name="Ohm R."/>
            <person name="Martin F."/>
            <person name="Silar P."/>
            <person name="Natvig D."/>
            <person name="Lalanne C."/>
            <person name="Gautier V."/>
            <person name="Ament-Velasquez S.L."/>
            <person name="Kruys A."/>
            <person name="Hutchinson M.I."/>
            <person name="Powell A.J."/>
            <person name="Barry K."/>
            <person name="Miller A.N."/>
            <person name="Grigoriev I.V."/>
            <person name="Debuchy R."/>
            <person name="Gladieux P."/>
            <person name="Thoren M.H."/>
            <person name="Johannesson H."/>
        </authorList>
    </citation>
    <scope>NUCLEOTIDE SEQUENCE</scope>
    <source>
        <strain evidence="9">CBS 168.71</strain>
    </source>
</reference>
<feature type="transmembrane region" description="Helical" evidence="7">
    <location>
        <begin position="136"/>
        <end position="157"/>
    </location>
</feature>
<feature type="domain" description="Rhodopsin" evidence="8">
    <location>
        <begin position="2"/>
        <end position="198"/>
    </location>
</feature>
<accession>A0AAE0LPU4</accession>
<dbReference type="InterPro" id="IPR049326">
    <property type="entry name" value="Rhodopsin_dom_fungi"/>
</dbReference>
<organism evidence="9 10">
    <name type="scientific">Chaetomium fimeti</name>
    <dbReference type="NCBI Taxonomy" id="1854472"/>
    <lineage>
        <taxon>Eukaryota</taxon>
        <taxon>Fungi</taxon>
        <taxon>Dikarya</taxon>
        <taxon>Ascomycota</taxon>
        <taxon>Pezizomycotina</taxon>
        <taxon>Sordariomycetes</taxon>
        <taxon>Sordariomycetidae</taxon>
        <taxon>Sordariales</taxon>
        <taxon>Chaetomiaceae</taxon>
        <taxon>Chaetomium</taxon>
    </lineage>
</organism>
<feature type="transmembrane region" description="Helical" evidence="7">
    <location>
        <begin position="20"/>
        <end position="44"/>
    </location>
</feature>
<feature type="transmembrane region" description="Helical" evidence="7">
    <location>
        <begin position="169"/>
        <end position="194"/>
    </location>
</feature>
<keyword evidence="10" id="KW-1185">Reference proteome</keyword>
<dbReference type="EMBL" id="JAUEPN010000006">
    <property type="protein sequence ID" value="KAK3292997.1"/>
    <property type="molecule type" value="Genomic_DNA"/>
</dbReference>
<evidence type="ECO:0000256" key="5">
    <source>
        <dbReference type="ARBA" id="ARBA00038359"/>
    </source>
</evidence>
<gene>
    <name evidence="9" type="ORF">B0H64DRAFT_327411</name>
</gene>
<evidence type="ECO:0000256" key="4">
    <source>
        <dbReference type="ARBA" id="ARBA00023136"/>
    </source>
</evidence>
<dbReference type="AlphaFoldDB" id="A0AAE0LPU4"/>
<proteinExistence type="inferred from homology"/>
<dbReference type="RefSeq" id="XP_062656511.1">
    <property type="nucleotide sequence ID" value="XM_062800778.1"/>
</dbReference>
<feature type="region of interest" description="Disordered" evidence="6">
    <location>
        <begin position="263"/>
        <end position="294"/>
    </location>
</feature>
<evidence type="ECO:0000256" key="7">
    <source>
        <dbReference type="SAM" id="Phobius"/>
    </source>
</evidence>
<keyword evidence="4 7" id="KW-0472">Membrane</keyword>
<dbReference type="Proteomes" id="UP001278766">
    <property type="component" value="Unassembled WGS sequence"/>
</dbReference>
<evidence type="ECO:0000313" key="9">
    <source>
        <dbReference type="EMBL" id="KAK3292997.1"/>
    </source>
</evidence>
<dbReference type="Pfam" id="PF20684">
    <property type="entry name" value="Fung_rhodopsin"/>
    <property type="match status" value="1"/>
</dbReference>
<evidence type="ECO:0000259" key="8">
    <source>
        <dbReference type="Pfam" id="PF20684"/>
    </source>
</evidence>
<sequence>MGMGKHIWELDYVTFSETMKIMMLGGAFTYSFTTMFIKLSILSFFLRFSMDRAFRLAVYVVMFISVGYSVPQIFLFLYVCTPIGSYWDWSIPGTCINQQAIFDAGNILNMVTDFMILLLPIWLLRPMRAPLIKKLGVLLILMAGGFVCGVSLMRMVTAMTGANNPDITWHYPINLIWCLVEEYVGIICACLPCLKAFSKRFYPNLFLFAPDLDKRVAASFPFSSSFHAETLADDSDGNSGSRATRDGGRKAWWSLRRAGLGTSSAVSREEDTGTRGGGKGEVDADGSGGEDVEAARGVADEKAVGGVAAVVERGG</sequence>
<feature type="transmembrane region" description="Helical" evidence="7">
    <location>
        <begin position="56"/>
        <end position="79"/>
    </location>
</feature>
<dbReference type="PANTHER" id="PTHR33048">
    <property type="entry name" value="PTH11-LIKE INTEGRAL MEMBRANE PROTEIN (AFU_ORTHOLOGUE AFUA_5G11245)"/>
    <property type="match status" value="1"/>
</dbReference>
<comment type="similarity">
    <text evidence="5">Belongs to the SAT4 family.</text>
</comment>
<evidence type="ECO:0000256" key="1">
    <source>
        <dbReference type="ARBA" id="ARBA00004141"/>
    </source>
</evidence>
<protein>
    <recommendedName>
        <fullName evidence="8">Rhodopsin domain-containing protein</fullName>
    </recommendedName>
</protein>
<feature type="compositionally biased region" description="Basic and acidic residues" evidence="6">
    <location>
        <begin position="267"/>
        <end position="282"/>
    </location>
</feature>
<evidence type="ECO:0000256" key="6">
    <source>
        <dbReference type="SAM" id="MobiDB-lite"/>
    </source>
</evidence>
<evidence type="ECO:0000256" key="3">
    <source>
        <dbReference type="ARBA" id="ARBA00022989"/>
    </source>
</evidence>
<reference evidence="9" key="1">
    <citation type="journal article" date="2023" name="Mol. Phylogenet. Evol.">
        <title>Genome-scale phylogeny and comparative genomics of the fungal order Sordariales.</title>
        <authorList>
            <person name="Hensen N."/>
            <person name="Bonometti L."/>
            <person name="Westerberg I."/>
            <person name="Brannstrom I.O."/>
            <person name="Guillou S."/>
            <person name="Cros-Aarteil S."/>
            <person name="Calhoun S."/>
            <person name="Haridas S."/>
            <person name="Kuo A."/>
            <person name="Mondo S."/>
            <person name="Pangilinan J."/>
            <person name="Riley R."/>
            <person name="LaButti K."/>
            <person name="Andreopoulos B."/>
            <person name="Lipzen A."/>
            <person name="Chen C."/>
            <person name="Yan M."/>
            <person name="Daum C."/>
            <person name="Ng V."/>
            <person name="Clum A."/>
            <person name="Steindorff A."/>
            <person name="Ohm R.A."/>
            <person name="Martin F."/>
            <person name="Silar P."/>
            <person name="Natvig D.O."/>
            <person name="Lalanne C."/>
            <person name="Gautier V."/>
            <person name="Ament-Velasquez S.L."/>
            <person name="Kruys A."/>
            <person name="Hutchinson M.I."/>
            <person name="Powell A.J."/>
            <person name="Barry K."/>
            <person name="Miller A.N."/>
            <person name="Grigoriev I.V."/>
            <person name="Debuchy R."/>
            <person name="Gladieux P."/>
            <person name="Hiltunen Thoren M."/>
            <person name="Johannesson H."/>
        </authorList>
    </citation>
    <scope>NUCLEOTIDE SEQUENCE</scope>
    <source>
        <strain evidence="9">CBS 168.71</strain>
    </source>
</reference>